<organism evidence="1 2">
    <name type="scientific">Psychroserpens ponticola</name>
    <dbReference type="NCBI Taxonomy" id="2932268"/>
    <lineage>
        <taxon>Bacteria</taxon>
        <taxon>Pseudomonadati</taxon>
        <taxon>Bacteroidota</taxon>
        <taxon>Flavobacteriia</taxon>
        <taxon>Flavobacteriales</taxon>
        <taxon>Flavobacteriaceae</taxon>
        <taxon>Psychroserpens</taxon>
    </lineage>
</organism>
<evidence type="ECO:0008006" key="3">
    <source>
        <dbReference type="Google" id="ProtNLM"/>
    </source>
</evidence>
<dbReference type="EMBL" id="CP116221">
    <property type="protein sequence ID" value="WCO00859.1"/>
    <property type="molecule type" value="Genomic_DNA"/>
</dbReference>
<dbReference type="PROSITE" id="PS51257">
    <property type="entry name" value="PROKAR_LIPOPROTEIN"/>
    <property type="match status" value="1"/>
</dbReference>
<dbReference type="RefSeq" id="WP_249995852.1">
    <property type="nucleotide sequence ID" value="NZ_CP116221.1"/>
</dbReference>
<evidence type="ECO:0000313" key="1">
    <source>
        <dbReference type="EMBL" id="WCO00859.1"/>
    </source>
</evidence>
<accession>A0ABY7RVB4</accession>
<proteinExistence type="predicted"/>
<keyword evidence="2" id="KW-1185">Reference proteome</keyword>
<reference evidence="1 2" key="1">
    <citation type="submission" date="2023-01" db="EMBL/GenBank/DDBJ databases">
        <title>Psychroserpens ponticola sp. nov., isolated from seawater.</title>
        <authorList>
            <person name="Kristyanto S."/>
            <person name="Jung J."/>
            <person name="Kim J.M."/>
            <person name="Jeon C.O."/>
        </authorList>
    </citation>
    <scope>NUCLEOTIDE SEQUENCE [LARGE SCALE GENOMIC DNA]</scope>
    <source>
        <strain evidence="1 2">MSW6</strain>
    </source>
</reference>
<evidence type="ECO:0000313" key="2">
    <source>
        <dbReference type="Proteomes" id="UP001202717"/>
    </source>
</evidence>
<protein>
    <recommendedName>
        <fullName evidence="3">EF-hand domain-containing protein</fullName>
    </recommendedName>
</protein>
<sequence>MKYYFPLFMIIISFFACTKRDHRKVIENTENTSEKRKDIKTFEVADLPIHIDSTSYLIHPIGNYDMENSRSEYFKSENYRLSGHAVSNVSKNKISGNLSNVKFEHLDSTGLKSLTDKTMKIRSMLFLRDIYNKIGKGYFIYHVIDKDTNSDGELDYNDLRSLYISNLNGTNFRKLSPNRQELETWKVILEANTLYLKSIEDIDNNGEYDKKDKTHYFYLDLSKENSKIAEYYPI</sequence>
<name>A0ABY7RVB4_9FLAO</name>
<dbReference type="PROSITE" id="PS00018">
    <property type="entry name" value="EF_HAND_1"/>
    <property type="match status" value="1"/>
</dbReference>
<gene>
    <name evidence="1" type="ORF">MUN68_012370</name>
</gene>
<dbReference type="Proteomes" id="UP001202717">
    <property type="component" value="Chromosome"/>
</dbReference>
<dbReference type="InterPro" id="IPR018247">
    <property type="entry name" value="EF_Hand_1_Ca_BS"/>
</dbReference>